<dbReference type="AlphaFoldDB" id="A0A176S1J0"/>
<organism evidence="1 2">
    <name type="scientific">Candidatus Thiomargarita nelsonii</name>
    <dbReference type="NCBI Taxonomy" id="1003181"/>
    <lineage>
        <taxon>Bacteria</taxon>
        <taxon>Pseudomonadati</taxon>
        <taxon>Pseudomonadota</taxon>
        <taxon>Gammaproteobacteria</taxon>
        <taxon>Thiotrichales</taxon>
        <taxon>Thiotrichaceae</taxon>
        <taxon>Thiomargarita</taxon>
    </lineage>
</organism>
<evidence type="ECO:0000313" key="2">
    <source>
        <dbReference type="Proteomes" id="UP000076962"/>
    </source>
</evidence>
<proteinExistence type="predicted"/>
<name>A0A176S1J0_9GAMM</name>
<gene>
    <name evidence="1" type="ORF">THIOM_002421</name>
</gene>
<reference evidence="1 2" key="1">
    <citation type="submission" date="2016-05" db="EMBL/GenBank/DDBJ databases">
        <title>Single-cell genome of chain-forming Candidatus Thiomargarita nelsonii and comparison to other large sulfur-oxidizing bacteria.</title>
        <authorList>
            <person name="Winkel M."/>
            <person name="Salman V."/>
            <person name="Woyke T."/>
            <person name="Schulz-Vogt H."/>
            <person name="Richter M."/>
            <person name="Flood B."/>
            <person name="Bailey J."/>
            <person name="Amann R."/>
            <person name="Mussmann M."/>
        </authorList>
    </citation>
    <scope>NUCLEOTIDE SEQUENCE [LARGE SCALE GENOMIC DNA]</scope>
    <source>
        <strain evidence="1 2">THI036</strain>
    </source>
</reference>
<dbReference type="EMBL" id="LUTY01001381">
    <property type="protein sequence ID" value="OAD21806.1"/>
    <property type="molecule type" value="Genomic_DNA"/>
</dbReference>
<protein>
    <submittedName>
        <fullName evidence="1">Uncharacterized protein</fullName>
    </submittedName>
</protein>
<sequence>MIMSCRHWGMGGKYGISRNGFNCRFKRLSLSYQFTRSFHDQKGGMTFIDMPNRWRNA</sequence>
<accession>A0A176S1J0</accession>
<comment type="caution">
    <text evidence="1">The sequence shown here is derived from an EMBL/GenBank/DDBJ whole genome shotgun (WGS) entry which is preliminary data.</text>
</comment>
<keyword evidence="2" id="KW-1185">Reference proteome</keyword>
<dbReference type="Proteomes" id="UP000076962">
    <property type="component" value="Unassembled WGS sequence"/>
</dbReference>
<evidence type="ECO:0000313" key="1">
    <source>
        <dbReference type="EMBL" id="OAD21806.1"/>
    </source>
</evidence>